<evidence type="ECO:0000256" key="1">
    <source>
        <dbReference type="ARBA" id="ARBA00004370"/>
    </source>
</evidence>
<dbReference type="AlphaFoldDB" id="A0A9X2BGI7"/>
<keyword evidence="3" id="KW-0732">Signal</keyword>
<evidence type="ECO:0000313" key="5">
    <source>
        <dbReference type="EMBL" id="MCK6262909.1"/>
    </source>
</evidence>
<dbReference type="Proteomes" id="UP001139559">
    <property type="component" value="Unassembled WGS sequence"/>
</dbReference>
<evidence type="ECO:0000259" key="4">
    <source>
        <dbReference type="Pfam" id="PF01103"/>
    </source>
</evidence>
<name>A0A9X2BGI7_9VIBR</name>
<accession>A0A9X2BGI7</accession>
<dbReference type="EMBL" id="JAJHVV010000003">
    <property type="protein sequence ID" value="MCK6262909.1"/>
    <property type="molecule type" value="Genomic_DNA"/>
</dbReference>
<dbReference type="RefSeq" id="WP_248008018.1">
    <property type="nucleotide sequence ID" value="NZ_JAJHVV010000003.1"/>
</dbReference>
<comment type="caution">
    <text evidence="5">The sequence shown here is derived from an EMBL/GenBank/DDBJ whole genome shotgun (WGS) entry which is preliminary data.</text>
</comment>
<keyword evidence="2" id="KW-0472">Membrane</keyword>
<feature type="signal peptide" evidence="3">
    <location>
        <begin position="1"/>
        <end position="22"/>
    </location>
</feature>
<comment type="subcellular location">
    <subcellularLocation>
        <location evidence="1">Membrane</location>
    </subcellularLocation>
</comment>
<gene>
    <name evidence="5" type="ORF">KP803_06410</name>
</gene>
<evidence type="ECO:0000256" key="2">
    <source>
        <dbReference type="ARBA" id="ARBA00023136"/>
    </source>
</evidence>
<feature type="domain" description="Bacterial surface antigen (D15)" evidence="4">
    <location>
        <begin position="206"/>
        <end position="293"/>
    </location>
</feature>
<dbReference type="Pfam" id="PF01103">
    <property type="entry name" value="Omp85"/>
    <property type="match status" value="1"/>
</dbReference>
<protein>
    <submittedName>
        <fullName evidence="5">BamA/TamA family outer membrane protein</fullName>
    </submittedName>
</protein>
<dbReference type="InterPro" id="IPR000184">
    <property type="entry name" value="Bac_surfAg_D15"/>
</dbReference>
<evidence type="ECO:0000313" key="6">
    <source>
        <dbReference type="Proteomes" id="UP001139559"/>
    </source>
</evidence>
<proteinExistence type="predicted"/>
<dbReference type="GO" id="GO:0019867">
    <property type="term" value="C:outer membrane"/>
    <property type="evidence" value="ECO:0007669"/>
    <property type="project" value="InterPro"/>
</dbReference>
<feature type="chain" id="PRO_5040952848" evidence="3">
    <location>
        <begin position="23"/>
        <end position="393"/>
    </location>
</feature>
<dbReference type="Gene3D" id="2.40.160.50">
    <property type="entry name" value="membrane protein fhac: a member of the omp85/tpsb transporter family"/>
    <property type="match status" value="1"/>
</dbReference>
<keyword evidence="6" id="KW-1185">Reference proteome</keyword>
<organism evidence="5 6">
    <name type="scientific">Vibrio amylolyticus</name>
    <dbReference type="NCBI Taxonomy" id="2847292"/>
    <lineage>
        <taxon>Bacteria</taxon>
        <taxon>Pseudomonadati</taxon>
        <taxon>Pseudomonadota</taxon>
        <taxon>Gammaproteobacteria</taxon>
        <taxon>Vibrionales</taxon>
        <taxon>Vibrionaceae</taxon>
        <taxon>Vibrio</taxon>
    </lineage>
</organism>
<reference evidence="5" key="1">
    <citation type="submission" date="2021-11" db="EMBL/GenBank/DDBJ databases">
        <title>Vibrio ZSDE26 sp. nov. and Vibrio ZSDZ34 sp. nov., isolated from coastal seawater in Qingdao.</title>
        <authorList>
            <person name="Zhang P."/>
        </authorList>
    </citation>
    <scope>NUCLEOTIDE SEQUENCE</scope>
    <source>
        <strain evidence="5">ZSDE26</strain>
    </source>
</reference>
<sequence>MNRTIYRSLIVSSAALSASSFAVSFTDPIDGMLDMGEYLAENAYGFLPVPVIITEPALGVGGGFMGVFLHESEQEKETRKKLALESIDGGANLIPPAVTVAGGGATQNGTWFGIIGHRRTWNQDSIRYMGGMGYGNAFIDIYADIGSDNQWIPNQSVSFESDNKGYGGMQKLQFRVGDTPLFLGVSQFWARSEVRSSNDTVNAIIENLIGLETTASGVGVNAEYDTKNSFFFPTDGYSINAEYMMYRDSFGSDNSYDTFELAGQWFHPISDSWTIAFAGGYESLTKTERGILPPLAKPYVKLRGVSAFRYQDNYVSAIQSQLMWHIDNRWTISGFTGVGSASNEVDGLYDDSHVAYGAGFRYLIARRYGIHMGMDFAFSEDDNAFYFNVGSGF</sequence>
<evidence type="ECO:0000256" key="3">
    <source>
        <dbReference type="SAM" id="SignalP"/>
    </source>
</evidence>